<comment type="caution">
    <text evidence="7">The sequence shown here is derived from an EMBL/GenBank/DDBJ whole genome shotgun (WGS) entry which is preliminary data.</text>
</comment>
<comment type="subunit">
    <text evidence="6">Component of the Mediator complex.</text>
</comment>
<evidence type="ECO:0000256" key="6">
    <source>
        <dbReference type="RuleBase" id="RU364147"/>
    </source>
</evidence>
<evidence type="ECO:0000256" key="2">
    <source>
        <dbReference type="ARBA" id="ARBA00008186"/>
    </source>
</evidence>
<dbReference type="GO" id="GO:0016592">
    <property type="term" value="C:mediator complex"/>
    <property type="evidence" value="ECO:0007669"/>
    <property type="project" value="InterPro"/>
</dbReference>
<keyword evidence="6" id="KW-0805">Transcription regulation</keyword>
<dbReference type="GO" id="GO:0003712">
    <property type="term" value="F:transcription coregulator activity"/>
    <property type="evidence" value="ECO:0007669"/>
    <property type="project" value="InterPro"/>
</dbReference>
<dbReference type="Gene3D" id="1.10.287.3490">
    <property type="match status" value="1"/>
</dbReference>
<organism evidence="7 8">
    <name type="scientific">Dimorphilus gyrociliatus</name>
    <dbReference type="NCBI Taxonomy" id="2664684"/>
    <lineage>
        <taxon>Eukaryota</taxon>
        <taxon>Metazoa</taxon>
        <taxon>Spiralia</taxon>
        <taxon>Lophotrochozoa</taxon>
        <taxon>Annelida</taxon>
        <taxon>Polychaeta</taxon>
        <taxon>Polychaeta incertae sedis</taxon>
        <taxon>Dinophilidae</taxon>
        <taxon>Dimorphilus</taxon>
    </lineage>
</organism>
<keyword evidence="4 6" id="KW-0539">Nucleus</keyword>
<gene>
    <name evidence="6" type="primary">MED11</name>
    <name evidence="7" type="ORF">DGYR_LOCUS320</name>
</gene>
<comment type="function">
    <text evidence="6">Component of the Mediator complex, a coactivator involved in the regulated transcription of nearly all RNA polymerase II-dependent genes. Mediator functions as a bridge to convey information from gene-specific regulatory proteins to the basal RNA polymerase II transcription machinery. Mediator is recruited to promoters by direct interactions with regulatory proteins and serves as a scaffold for the assembly of a functional pre-initiation complex with RNA polymerase II and the general transcription factors.</text>
</comment>
<protein>
    <recommendedName>
        <fullName evidence="3 6">Mediator of RNA polymerase II transcription subunit 11</fullName>
    </recommendedName>
    <alternativeName>
        <fullName evidence="5 6">Mediator complex subunit 11</fullName>
    </alternativeName>
</protein>
<keyword evidence="6" id="KW-0804">Transcription</keyword>
<dbReference type="Pfam" id="PF10280">
    <property type="entry name" value="Med11"/>
    <property type="match status" value="1"/>
</dbReference>
<sequence length="134" mass="14856">MAGANQHTQVPRQNHTRDQMTALAEVENQILTAMQSAATSLAEMGKDKIGMKAAETNANTFLKEVEDIENKLTKQISQLTQYAGGSGTEVSPYGQKKDFNMAMHRNRHAETILERLQELKNARENPNVQENAAS</sequence>
<evidence type="ECO:0000256" key="4">
    <source>
        <dbReference type="ARBA" id="ARBA00023242"/>
    </source>
</evidence>
<evidence type="ECO:0000313" key="7">
    <source>
        <dbReference type="EMBL" id="CAD5110967.1"/>
    </source>
</evidence>
<dbReference type="Proteomes" id="UP000549394">
    <property type="component" value="Unassembled WGS sequence"/>
</dbReference>
<dbReference type="PANTHER" id="PTHR22890">
    <property type="entry name" value="MEDIATOR OF RNA POLYMERASE II TRANSCRIPTION SUBUNIT 11"/>
    <property type="match status" value="1"/>
</dbReference>
<evidence type="ECO:0000256" key="3">
    <source>
        <dbReference type="ARBA" id="ARBA00019621"/>
    </source>
</evidence>
<dbReference type="AlphaFoldDB" id="A0A7I8V8N0"/>
<comment type="similarity">
    <text evidence="2 6">Belongs to the Mediator complex subunit 11 family.</text>
</comment>
<dbReference type="GO" id="GO:0006357">
    <property type="term" value="P:regulation of transcription by RNA polymerase II"/>
    <property type="evidence" value="ECO:0007669"/>
    <property type="project" value="InterPro"/>
</dbReference>
<dbReference type="EMBL" id="CAJFCJ010000001">
    <property type="protein sequence ID" value="CAD5110967.1"/>
    <property type="molecule type" value="Genomic_DNA"/>
</dbReference>
<evidence type="ECO:0000313" key="8">
    <source>
        <dbReference type="Proteomes" id="UP000549394"/>
    </source>
</evidence>
<name>A0A7I8V8N0_9ANNE</name>
<keyword evidence="8" id="KW-1185">Reference proteome</keyword>
<dbReference type="InterPro" id="IPR019404">
    <property type="entry name" value="Mediator_Med11"/>
</dbReference>
<evidence type="ECO:0000256" key="5">
    <source>
        <dbReference type="ARBA" id="ARBA00032011"/>
    </source>
</evidence>
<reference evidence="7 8" key="1">
    <citation type="submission" date="2020-08" db="EMBL/GenBank/DDBJ databases">
        <authorList>
            <person name="Hejnol A."/>
        </authorList>
    </citation>
    <scope>NUCLEOTIDE SEQUENCE [LARGE SCALE GENOMIC DNA]</scope>
</reference>
<dbReference type="OrthoDB" id="5418434at2759"/>
<proteinExistence type="inferred from homology"/>
<keyword evidence="6" id="KW-0010">Activator</keyword>
<evidence type="ECO:0000256" key="1">
    <source>
        <dbReference type="ARBA" id="ARBA00004123"/>
    </source>
</evidence>
<comment type="subcellular location">
    <subcellularLocation>
        <location evidence="1 6">Nucleus</location>
    </subcellularLocation>
</comment>
<accession>A0A7I8V8N0</accession>